<keyword evidence="1" id="KW-0472">Membrane</keyword>
<reference evidence="3" key="1">
    <citation type="journal article" date="2019" name="Int. J. Syst. Evol. Microbiol.">
        <title>The Global Catalogue of Microorganisms (GCM) 10K type strain sequencing project: providing services to taxonomists for standard genome sequencing and annotation.</title>
        <authorList>
            <consortium name="The Broad Institute Genomics Platform"/>
            <consortium name="The Broad Institute Genome Sequencing Center for Infectious Disease"/>
            <person name="Wu L."/>
            <person name="Ma J."/>
        </authorList>
    </citation>
    <scope>NUCLEOTIDE SEQUENCE [LARGE SCALE GENOMIC DNA]</scope>
    <source>
        <strain evidence="3">JCM 31696</strain>
    </source>
</reference>
<evidence type="ECO:0000256" key="1">
    <source>
        <dbReference type="SAM" id="Phobius"/>
    </source>
</evidence>
<feature type="non-terminal residue" evidence="2">
    <location>
        <position position="144"/>
    </location>
</feature>
<keyword evidence="1" id="KW-0812">Transmembrane</keyword>
<sequence length="144" mass="16348">MDVTSASIPAPGDRLKAWTRSRLWARHLTLAREESPAHAREPQNMNSNPRWRSIYRPVEGVRPWAPRVAWLVVLLPLPSSLWRMPSVWFGEDRGRGDVPAWLAMEVYVTLISVVSMLLAFTAVGLVACWGEVWPRRLPVLGGRQ</sequence>
<organism evidence="2 3">
    <name type="scientific">Actinomadura adrarensis</name>
    <dbReference type="NCBI Taxonomy" id="1819600"/>
    <lineage>
        <taxon>Bacteria</taxon>
        <taxon>Bacillati</taxon>
        <taxon>Actinomycetota</taxon>
        <taxon>Actinomycetes</taxon>
        <taxon>Streptosporangiales</taxon>
        <taxon>Thermomonosporaceae</taxon>
        <taxon>Actinomadura</taxon>
    </lineage>
</organism>
<keyword evidence="1" id="KW-1133">Transmembrane helix</keyword>
<name>A0ABW3CC56_9ACTN</name>
<proteinExistence type="predicted"/>
<evidence type="ECO:0000313" key="3">
    <source>
        <dbReference type="Proteomes" id="UP001597083"/>
    </source>
</evidence>
<dbReference type="Proteomes" id="UP001597083">
    <property type="component" value="Unassembled WGS sequence"/>
</dbReference>
<comment type="caution">
    <text evidence="2">The sequence shown here is derived from an EMBL/GenBank/DDBJ whole genome shotgun (WGS) entry which is preliminary data.</text>
</comment>
<keyword evidence="3" id="KW-1185">Reference proteome</keyword>
<feature type="transmembrane region" description="Helical" evidence="1">
    <location>
        <begin position="102"/>
        <end position="129"/>
    </location>
</feature>
<evidence type="ECO:0000313" key="2">
    <source>
        <dbReference type="EMBL" id="MFD0852035.1"/>
    </source>
</evidence>
<gene>
    <name evidence="2" type="ORF">ACFQ07_07370</name>
</gene>
<accession>A0ABW3CC56</accession>
<dbReference type="EMBL" id="JBHTIR010001004">
    <property type="protein sequence ID" value="MFD0852035.1"/>
    <property type="molecule type" value="Genomic_DNA"/>
</dbReference>
<protein>
    <submittedName>
        <fullName evidence="2">Uncharacterized protein</fullName>
    </submittedName>
</protein>